<dbReference type="Proteomes" id="UP000799778">
    <property type="component" value="Unassembled WGS sequence"/>
</dbReference>
<sequence length="212" mass="23432">MPAFASRNRPIQLNPFQFLYQTTNYPVPRYSPSVIHPLPRRYSFTSDSIDSPTRVNPSCQSITTTSTLYSILYTLHPTPAHSPTIFPILSRSTFPTLPIPTKGQLSRLPTNSNPFALLSTFIFTFHSPTSSPAVHHLHSTLLPTNHQTLRPSPHLLPSKAPHAVRATSDIRQTFHPQPNHLSLPLNIGRALLLGAAVRQPSAGATVAYTDDF</sequence>
<name>A0A6A5XEL7_9PLEO</name>
<dbReference type="RefSeq" id="XP_033379861.1">
    <property type="nucleotide sequence ID" value="XM_033522738.1"/>
</dbReference>
<evidence type="ECO:0000313" key="1">
    <source>
        <dbReference type="EMBL" id="KAF2011522.1"/>
    </source>
</evidence>
<dbReference type="GeneID" id="54280135"/>
<evidence type="ECO:0000313" key="2">
    <source>
        <dbReference type="Proteomes" id="UP000799778"/>
    </source>
</evidence>
<proteinExistence type="predicted"/>
<organism evidence="1 2">
    <name type="scientific">Aaosphaeria arxii CBS 175.79</name>
    <dbReference type="NCBI Taxonomy" id="1450172"/>
    <lineage>
        <taxon>Eukaryota</taxon>
        <taxon>Fungi</taxon>
        <taxon>Dikarya</taxon>
        <taxon>Ascomycota</taxon>
        <taxon>Pezizomycotina</taxon>
        <taxon>Dothideomycetes</taxon>
        <taxon>Pleosporomycetidae</taxon>
        <taxon>Pleosporales</taxon>
        <taxon>Pleosporales incertae sedis</taxon>
        <taxon>Aaosphaeria</taxon>
    </lineage>
</organism>
<keyword evidence="2" id="KW-1185">Reference proteome</keyword>
<gene>
    <name evidence="1" type="ORF">BU24DRAFT_282960</name>
</gene>
<protein>
    <submittedName>
        <fullName evidence="1">Uncharacterized protein</fullName>
    </submittedName>
</protein>
<dbReference type="AlphaFoldDB" id="A0A6A5XEL7"/>
<accession>A0A6A5XEL7</accession>
<reference evidence="1" key="1">
    <citation type="journal article" date="2020" name="Stud. Mycol.">
        <title>101 Dothideomycetes genomes: a test case for predicting lifestyles and emergence of pathogens.</title>
        <authorList>
            <person name="Haridas S."/>
            <person name="Albert R."/>
            <person name="Binder M."/>
            <person name="Bloem J."/>
            <person name="Labutti K."/>
            <person name="Salamov A."/>
            <person name="Andreopoulos B."/>
            <person name="Baker S."/>
            <person name="Barry K."/>
            <person name="Bills G."/>
            <person name="Bluhm B."/>
            <person name="Cannon C."/>
            <person name="Castanera R."/>
            <person name="Culley D."/>
            <person name="Daum C."/>
            <person name="Ezra D."/>
            <person name="Gonzalez J."/>
            <person name="Henrissat B."/>
            <person name="Kuo A."/>
            <person name="Liang C."/>
            <person name="Lipzen A."/>
            <person name="Lutzoni F."/>
            <person name="Magnuson J."/>
            <person name="Mondo S."/>
            <person name="Nolan M."/>
            <person name="Ohm R."/>
            <person name="Pangilinan J."/>
            <person name="Park H.-J."/>
            <person name="Ramirez L."/>
            <person name="Alfaro M."/>
            <person name="Sun H."/>
            <person name="Tritt A."/>
            <person name="Yoshinaga Y."/>
            <person name="Zwiers L.-H."/>
            <person name="Turgeon B."/>
            <person name="Goodwin S."/>
            <person name="Spatafora J."/>
            <person name="Crous P."/>
            <person name="Grigoriev I."/>
        </authorList>
    </citation>
    <scope>NUCLEOTIDE SEQUENCE</scope>
    <source>
        <strain evidence="1">CBS 175.79</strain>
    </source>
</reference>
<dbReference type="EMBL" id="ML978074">
    <property type="protein sequence ID" value="KAF2011522.1"/>
    <property type="molecule type" value="Genomic_DNA"/>
</dbReference>